<proteinExistence type="predicted"/>
<keyword evidence="3" id="KW-1185">Reference proteome</keyword>
<dbReference type="InterPro" id="IPR027843">
    <property type="entry name" value="DUF4440"/>
</dbReference>
<dbReference type="EMBL" id="FOKG01000007">
    <property type="protein sequence ID" value="SFB25843.1"/>
    <property type="molecule type" value="Genomic_DNA"/>
</dbReference>
<dbReference type="Gene3D" id="3.10.450.50">
    <property type="match status" value="1"/>
</dbReference>
<evidence type="ECO:0000259" key="1">
    <source>
        <dbReference type="Pfam" id="PF14534"/>
    </source>
</evidence>
<gene>
    <name evidence="2" type="ORF">SAMN05216266_10760</name>
</gene>
<dbReference type="STRING" id="490629.SAMN05216266_10760"/>
<dbReference type="Pfam" id="PF14534">
    <property type="entry name" value="DUF4440"/>
    <property type="match status" value="1"/>
</dbReference>
<dbReference type="AlphaFoldDB" id="A0A1I0ZNU6"/>
<feature type="domain" description="DUF4440" evidence="1">
    <location>
        <begin position="22"/>
        <end position="122"/>
    </location>
</feature>
<dbReference type="InterPro" id="IPR032710">
    <property type="entry name" value="NTF2-like_dom_sf"/>
</dbReference>
<dbReference type="RefSeq" id="WP_091673370.1">
    <property type="nucleotide sequence ID" value="NZ_FOKG01000007.1"/>
</dbReference>
<name>A0A1I0ZNU6_9PSEU</name>
<accession>A0A1I0ZNU6</accession>
<sequence>MPYVDSAPVADQAVAEQLFDDAVRRYNEAFADRDVDRFLRFFREDATKIDSSGEAQWDKSQIADLFGELFKMDFEETVTPVKKVVDGDTALLVTDIKLVSKHFAEHFLTALTFTNRDGDWKVLAAASTNLPS</sequence>
<evidence type="ECO:0000313" key="3">
    <source>
        <dbReference type="Proteomes" id="UP000243799"/>
    </source>
</evidence>
<protein>
    <recommendedName>
        <fullName evidence="1">DUF4440 domain-containing protein</fullName>
    </recommendedName>
</protein>
<evidence type="ECO:0000313" key="2">
    <source>
        <dbReference type="EMBL" id="SFB25843.1"/>
    </source>
</evidence>
<reference evidence="3" key="1">
    <citation type="submission" date="2016-10" db="EMBL/GenBank/DDBJ databases">
        <authorList>
            <person name="Varghese N."/>
            <person name="Submissions S."/>
        </authorList>
    </citation>
    <scope>NUCLEOTIDE SEQUENCE [LARGE SCALE GENOMIC DNA]</scope>
    <source>
        <strain evidence="3">CGMCC 4.3568</strain>
    </source>
</reference>
<organism evidence="2 3">
    <name type="scientific">Amycolatopsis marina</name>
    <dbReference type="NCBI Taxonomy" id="490629"/>
    <lineage>
        <taxon>Bacteria</taxon>
        <taxon>Bacillati</taxon>
        <taxon>Actinomycetota</taxon>
        <taxon>Actinomycetes</taxon>
        <taxon>Pseudonocardiales</taxon>
        <taxon>Pseudonocardiaceae</taxon>
        <taxon>Amycolatopsis</taxon>
    </lineage>
</organism>
<dbReference type="SUPFAM" id="SSF54427">
    <property type="entry name" value="NTF2-like"/>
    <property type="match status" value="1"/>
</dbReference>
<dbReference type="Proteomes" id="UP000243799">
    <property type="component" value="Unassembled WGS sequence"/>
</dbReference>